<gene>
    <name evidence="1" type="ORF">JF68_09300</name>
</gene>
<reference evidence="1 2" key="1">
    <citation type="submission" date="2014-12" db="EMBL/GenBank/DDBJ databases">
        <title>Comparative genomics of the lactic acid bacteria isolated from the honey bee gut.</title>
        <authorList>
            <person name="Ellegaard K.M."/>
            <person name="Tamarit D."/>
            <person name="Javelind E."/>
            <person name="Olofsson T."/>
            <person name="Andersson S.G."/>
            <person name="Vasquez A."/>
        </authorList>
    </citation>
    <scope>NUCLEOTIDE SEQUENCE [LARGE SCALE GENOMIC DNA]</scope>
    <source>
        <strain evidence="1 2">Bma6</strain>
    </source>
</reference>
<comment type="caution">
    <text evidence="1">The sequence shown here is derived from an EMBL/GenBank/DDBJ whole genome shotgun (WGS) entry which is preliminary data.</text>
</comment>
<evidence type="ECO:0000313" key="1">
    <source>
        <dbReference type="EMBL" id="KJY53582.1"/>
    </source>
</evidence>
<evidence type="ECO:0000313" key="2">
    <source>
        <dbReference type="Proteomes" id="UP000033652"/>
    </source>
</evidence>
<protein>
    <submittedName>
        <fullName evidence="1">Uncharacterized protein</fullName>
    </submittedName>
</protein>
<accession>A0ABD4AFA2</accession>
<dbReference type="Proteomes" id="UP000033652">
    <property type="component" value="Unassembled WGS sequence"/>
</dbReference>
<proteinExistence type="predicted"/>
<name>A0ABD4AFA2_9BIFI</name>
<dbReference type="EMBL" id="JXBX01000009">
    <property type="protein sequence ID" value="KJY53582.1"/>
    <property type="molecule type" value="Genomic_DNA"/>
</dbReference>
<dbReference type="AlphaFoldDB" id="A0ABD4AFA2"/>
<sequence>MVYILALLASVLGLGLMTFGHPDIGGFISTAAGIIAAGFRVTYNPVRMTGK</sequence>
<organism evidence="1 2">
    <name type="scientific">Bifidobacterium coryneforme</name>
    <dbReference type="NCBI Taxonomy" id="1687"/>
    <lineage>
        <taxon>Bacteria</taxon>
        <taxon>Bacillati</taxon>
        <taxon>Actinomycetota</taxon>
        <taxon>Actinomycetes</taxon>
        <taxon>Bifidobacteriales</taxon>
        <taxon>Bifidobacteriaceae</taxon>
        <taxon>Bifidobacterium</taxon>
    </lineage>
</organism>
<dbReference type="RefSeq" id="WP_197068989.1">
    <property type="nucleotide sequence ID" value="NZ_KQ033865.1"/>
</dbReference>